<protein>
    <submittedName>
        <fullName evidence="5">AraC family transcriptional regulator</fullName>
    </submittedName>
</protein>
<dbReference type="SMART" id="SM00342">
    <property type="entry name" value="HTH_ARAC"/>
    <property type="match status" value="1"/>
</dbReference>
<dbReference type="PANTHER" id="PTHR43280">
    <property type="entry name" value="ARAC-FAMILY TRANSCRIPTIONAL REGULATOR"/>
    <property type="match status" value="1"/>
</dbReference>
<dbReference type="EMBL" id="DXBG01000122">
    <property type="protein sequence ID" value="HIZ65261.1"/>
    <property type="molecule type" value="Genomic_DNA"/>
</dbReference>
<gene>
    <name evidence="5" type="ORF">H9809_05070</name>
</gene>
<dbReference type="Pfam" id="PF12833">
    <property type="entry name" value="HTH_18"/>
    <property type="match status" value="1"/>
</dbReference>
<dbReference type="Gene3D" id="1.10.10.60">
    <property type="entry name" value="Homeodomain-like"/>
    <property type="match status" value="2"/>
</dbReference>
<dbReference type="InterPro" id="IPR003313">
    <property type="entry name" value="AraC-bd"/>
</dbReference>
<accession>A0A9D2FRF3</accession>
<dbReference type="InterPro" id="IPR009057">
    <property type="entry name" value="Homeodomain-like_sf"/>
</dbReference>
<dbReference type="SUPFAM" id="SSF51215">
    <property type="entry name" value="Regulatory protein AraC"/>
    <property type="match status" value="1"/>
</dbReference>
<dbReference type="AlphaFoldDB" id="A0A9D2FRF3"/>
<evidence type="ECO:0000256" key="2">
    <source>
        <dbReference type="ARBA" id="ARBA00023125"/>
    </source>
</evidence>
<dbReference type="InterPro" id="IPR037923">
    <property type="entry name" value="HTH-like"/>
</dbReference>
<evidence type="ECO:0000259" key="4">
    <source>
        <dbReference type="PROSITE" id="PS01124"/>
    </source>
</evidence>
<organism evidence="5 6">
    <name type="scientific">Candidatus Blautia pullicola</name>
    <dbReference type="NCBI Taxonomy" id="2838498"/>
    <lineage>
        <taxon>Bacteria</taxon>
        <taxon>Bacillati</taxon>
        <taxon>Bacillota</taxon>
        <taxon>Clostridia</taxon>
        <taxon>Lachnospirales</taxon>
        <taxon>Lachnospiraceae</taxon>
        <taxon>Blautia</taxon>
    </lineage>
</organism>
<dbReference type="GO" id="GO:0003700">
    <property type="term" value="F:DNA-binding transcription factor activity"/>
    <property type="evidence" value="ECO:0007669"/>
    <property type="project" value="InterPro"/>
</dbReference>
<dbReference type="PANTHER" id="PTHR43280:SF34">
    <property type="entry name" value="ARAC-FAMILY TRANSCRIPTIONAL REGULATOR"/>
    <property type="match status" value="1"/>
</dbReference>
<dbReference type="Gene3D" id="2.60.120.10">
    <property type="entry name" value="Jelly Rolls"/>
    <property type="match status" value="1"/>
</dbReference>
<keyword evidence="2" id="KW-0238">DNA-binding</keyword>
<comment type="caution">
    <text evidence="5">The sequence shown here is derived from an EMBL/GenBank/DDBJ whole genome shotgun (WGS) entry which is preliminary data.</text>
</comment>
<evidence type="ECO:0000256" key="1">
    <source>
        <dbReference type="ARBA" id="ARBA00023015"/>
    </source>
</evidence>
<reference evidence="5" key="2">
    <citation type="submission" date="2021-04" db="EMBL/GenBank/DDBJ databases">
        <authorList>
            <person name="Gilroy R."/>
        </authorList>
    </citation>
    <scope>NUCLEOTIDE SEQUENCE</scope>
    <source>
        <strain evidence="5">1068</strain>
    </source>
</reference>
<evidence type="ECO:0000256" key="3">
    <source>
        <dbReference type="ARBA" id="ARBA00023163"/>
    </source>
</evidence>
<reference evidence="5" key="1">
    <citation type="journal article" date="2021" name="PeerJ">
        <title>Extensive microbial diversity within the chicken gut microbiome revealed by metagenomics and culture.</title>
        <authorList>
            <person name="Gilroy R."/>
            <person name="Ravi A."/>
            <person name="Getino M."/>
            <person name="Pursley I."/>
            <person name="Horton D.L."/>
            <person name="Alikhan N.F."/>
            <person name="Baker D."/>
            <person name="Gharbi K."/>
            <person name="Hall N."/>
            <person name="Watson M."/>
            <person name="Adriaenssens E.M."/>
            <person name="Foster-Nyarko E."/>
            <person name="Jarju S."/>
            <person name="Secka A."/>
            <person name="Antonio M."/>
            <person name="Oren A."/>
            <person name="Chaudhuri R.R."/>
            <person name="La Ragione R."/>
            <person name="Hildebrand F."/>
            <person name="Pallen M.J."/>
        </authorList>
    </citation>
    <scope>NUCLEOTIDE SEQUENCE</scope>
    <source>
        <strain evidence="5">1068</strain>
    </source>
</reference>
<proteinExistence type="predicted"/>
<dbReference type="InterPro" id="IPR018060">
    <property type="entry name" value="HTH_AraC"/>
</dbReference>
<dbReference type="GO" id="GO:0043565">
    <property type="term" value="F:sequence-specific DNA binding"/>
    <property type="evidence" value="ECO:0007669"/>
    <property type="project" value="InterPro"/>
</dbReference>
<name>A0A9D2FRF3_9FIRM</name>
<evidence type="ECO:0000313" key="6">
    <source>
        <dbReference type="Proteomes" id="UP000824056"/>
    </source>
</evidence>
<keyword evidence="1" id="KW-0805">Transcription regulation</keyword>
<dbReference type="SUPFAM" id="SSF46689">
    <property type="entry name" value="Homeodomain-like"/>
    <property type="match status" value="2"/>
</dbReference>
<dbReference type="Proteomes" id="UP000824056">
    <property type="component" value="Unassembled WGS sequence"/>
</dbReference>
<evidence type="ECO:0000313" key="5">
    <source>
        <dbReference type="EMBL" id="HIZ65261.1"/>
    </source>
</evidence>
<dbReference type="InterPro" id="IPR014710">
    <property type="entry name" value="RmlC-like_jellyroll"/>
</dbReference>
<sequence>MKPCISCRESMDACMRTGAFAYAHLYSDEKPMDMHIHDCYEMYFSISGGKQFLIDNSFYQILPGDIFFINQYESHHLTQIDSQVHERIVFSICPDFLKSLSTGETDLDLCFHTRSPRFQHKISLSQEEQQRFLYYVHRLEDIQGYGSDLLEKCVFTELMVFLNKRFQKNSADSKEAGCATQVDHILSYINQHIEEPLDLEQIASRFYISSSYLCRLFKSSTGTTINKYITAKRISHAKELLSQGYSVSQTWPKCGYNDYTSFLRAFTKATKISPKKYAQFST</sequence>
<feature type="domain" description="HTH araC/xylS-type" evidence="4">
    <location>
        <begin position="183"/>
        <end position="280"/>
    </location>
</feature>
<keyword evidence="3" id="KW-0804">Transcription</keyword>
<dbReference type="Pfam" id="PF02311">
    <property type="entry name" value="AraC_binding"/>
    <property type="match status" value="1"/>
</dbReference>
<dbReference type="PROSITE" id="PS01124">
    <property type="entry name" value="HTH_ARAC_FAMILY_2"/>
    <property type="match status" value="1"/>
</dbReference>